<evidence type="ECO:0000256" key="3">
    <source>
        <dbReference type="ARBA" id="ARBA00021717"/>
    </source>
</evidence>
<feature type="transmembrane region" description="Helical" evidence="10">
    <location>
        <begin position="72"/>
        <end position="96"/>
    </location>
</feature>
<keyword evidence="11" id="KW-0966">Cell projection</keyword>
<evidence type="ECO:0000256" key="5">
    <source>
        <dbReference type="ARBA" id="ARBA00022692"/>
    </source>
</evidence>
<feature type="transmembrane region" description="Helical" evidence="10">
    <location>
        <begin position="41"/>
        <end position="60"/>
    </location>
</feature>
<keyword evidence="11" id="KW-0969">Cilium</keyword>
<keyword evidence="6 10" id="KW-1133">Transmembrane helix</keyword>
<dbReference type="InterPro" id="IPR006303">
    <property type="entry name" value="FliR"/>
</dbReference>
<evidence type="ECO:0000313" key="12">
    <source>
        <dbReference type="Proteomes" id="UP000214747"/>
    </source>
</evidence>
<sequence>MLTFTSQQLYAWVAMFIWPTTRILGLLSIAPPFGSASVPMLVKILLGIAIGVVLAPDVPIPPAIDPMSMTGLLILLQQLLIGLSMGFAMRVVFAAVEAAGELTSSTMGLSFAAFFDPQTQGRTAVISQVFSLLATMVFLSLNGHLLLLQAMAESFHTLPITGVPITTEGFHELALWGAKVFSMGLQLSLPLLIALLITNFALGILTRAAPQLNLFGIGFSITMLAGFILIAFALPYMLTPLQRFLADGIEMVRLLGSVPPVNALPKP</sequence>
<feature type="transmembrane region" description="Helical" evidence="10">
    <location>
        <begin position="214"/>
        <end position="234"/>
    </location>
</feature>
<organism evidence="11 12">
    <name type="scientific">Herbaspirillum aquaticum</name>
    <dbReference type="NCBI Taxonomy" id="568783"/>
    <lineage>
        <taxon>Bacteria</taxon>
        <taxon>Pseudomonadati</taxon>
        <taxon>Pseudomonadota</taxon>
        <taxon>Betaproteobacteria</taxon>
        <taxon>Burkholderiales</taxon>
        <taxon>Oxalobacteraceae</taxon>
        <taxon>Herbaspirillum</taxon>
    </lineage>
</organism>
<evidence type="ECO:0000256" key="7">
    <source>
        <dbReference type="ARBA" id="ARBA00023136"/>
    </source>
</evidence>
<feature type="transmembrane region" description="Helical" evidence="10">
    <location>
        <begin position="189"/>
        <end position="208"/>
    </location>
</feature>
<dbReference type="RefSeq" id="WP_088753753.1">
    <property type="nucleotide sequence ID" value="NZ_NJGV01000002.1"/>
</dbReference>
<comment type="subcellular location">
    <subcellularLocation>
        <location evidence="10">Cell membrane</location>
        <topology evidence="10">Multi-pass membrane protein</topology>
    </subcellularLocation>
    <subcellularLocation>
        <location evidence="10">Bacterial flagellum basal body</location>
    </subcellularLocation>
</comment>
<comment type="caution">
    <text evidence="11">The sequence shown here is derived from an EMBL/GenBank/DDBJ whole genome shotgun (WGS) entry which is preliminary data.</text>
</comment>
<dbReference type="AlphaFoldDB" id="A0A225SY42"/>
<evidence type="ECO:0000256" key="1">
    <source>
        <dbReference type="ARBA" id="ARBA00002578"/>
    </source>
</evidence>
<feature type="transmembrane region" description="Helical" evidence="10">
    <location>
        <begin position="125"/>
        <end position="148"/>
    </location>
</feature>
<dbReference type="InterPro" id="IPR002010">
    <property type="entry name" value="T3SS_IM_R"/>
</dbReference>
<comment type="function">
    <text evidence="1 10">Role in flagellar biosynthesis.</text>
</comment>
<comment type="similarity">
    <text evidence="2 10">Belongs to the FliR/MopE/SpaR family.</text>
</comment>
<dbReference type="NCBIfam" id="TIGR01400">
    <property type="entry name" value="fliR"/>
    <property type="match status" value="1"/>
</dbReference>
<dbReference type="Proteomes" id="UP000214747">
    <property type="component" value="Unassembled WGS sequence"/>
</dbReference>
<name>A0A225SY42_9BURK</name>
<evidence type="ECO:0000313" key="11">
    <source>
        <dbReference type="EMBL" id="OWY36199.1"/>
    </source>
</evidence>
<dbReference type="GO" id="GO:0044780">
    <property type="term" value="P:bacterial-type flagellum assembly"/>
    <property type="evidence" value="ECO:0007669"/>
    <property type="project" value="UniProtKB-UniRule"/>
</dbReference>
<dbReference type="GO" id="GO:0009425">
    <property type="term" value="C:bacterial-type flagellum basal body"/>
    <property type="evidence" value="ECO:0007669"/>
    <property type="project" value="UniProtKB-SubCell"/>
</dbReference>
<gene>
    <name evidence="11" type="primary">fliR</name>
    <name evidence="11" type="ORF">CEJ45_03040</name>
</gene>
<evidence type="ECO:0000256" key="4">
    <source>
        <dbReference type="ARBA" id="ARBA00022475"/>
    </source>
</evidence>
<keyword evidence="8 10" id="KW-0975">Bacterial flagellum</keyword>
<dbReference type="EMBL" id="NJGV01000002">
    <property type="protein sequence ID" value="OWY36199.1"/>
    <property type="molecule type" value="Genomic_DNA"/>
</dbReference>
<evidence type="ECO:0000256" key="8">
    <source>
        <dbReference type="ARBA" id="ARBA00023143"/>
    </source>
</evidence>
<accession>A0A225SY42</accession>
<keyword evidence="5 10" id="KW-0812">Transmembrane</keyword>
<dbReference type="GO" id="GO:0005886">
    <property type="term" value="C:plasma membrane"/>
    <property type="evidence" value="ECO:0007669"/>
    <property type="project" value="UniProtKB-SubCell"/>
</dbReference>
<proteinExistence type="inferred from homology"/>
<evidence type="ECO:0000256" key="10">
    <source>
        <dbReference type="RuleBase" id="RU362071"/>
    </source>
</evidence>
<evidence type="ECO:0000256" key="6">
    <source>
        <dbReference type="ARBA" id="ARBA00022989"/>
    </source>
</evidence>
<evidence type="ECO:0000256" key="2">
    <source>
        <dbReference type="ARBA" id="ARBA00009772"/>
    </source>
</evidence>
<dbReference type="PANTHER" id="PTHR30065:SF8">
    <property type="entry name" value="FLAGELLAR BIOSYNTHETIC PROTEIN FLIR"/>
    <property type="match status" value="1"/>
</dbReference>
<dbReference type="PANTHER" id="PTHR30065">
    <property type="entry name" value="FLAGELLAR BIOSYNTHETIC PROTEIN FLIR"/>
    <property type="match status" value="1"/>
</dbReference>
<protein>
    <recommendedName>
        <fullName evidence="3 9">Flagellar biosynthetic protein FliR</fullName>
    </recommendedName>
</protein>
<reference evidence="11 12" key="1">
    <citation type="journal article" date="2010" name="Int. J. Syst. Evol. Microbiol.">
        <title>Reclassification of Herbaspirillum putei as a later heterotypic synonym of Herbaspirillum huttiense, with the description of H. huttiense subsp. huttiense subsp. nov. and H. huttiense subsp. putei subsp. nov., comb. nov., and description of Herbaspirillum aquaticum sp. nov.</title>
        <authorList>
            <person name="Dobritsa A.P."/>
            <person name="Reddy M.C."/>
            <person name="Samadpour M."/>
        </authorList>
    </citation>
    <scope>NUCLEOTIDE SEQUENCE [LARGE SCALE GENOMIC DNA]</scope>
    <source>
        <strain evidence="11 12">IEH 4430</strain>
    </source>
</reference>
<keyword evidence="11" id="KW-0282">Flagellum</keyword>
<dbReference type="GO" id="GO:0006605">
    <property type="term" value="P:protein targeting"/>
    <property type="evidence" value="ECO:0007669"/>
    <property type="project" value="UniProtKB-UniRule"/>
</dbReference>
<keyword evidence="12" id="KW-1185">Reference proteome</keyword>
<feature type="transmembrane region" description="Helical" evidence="10">
    <location>
        <begin position="9"/>
        <end position="29"/>
    </location>
</feature>
<keyword evidence="4 10" id="KW-1003">Cell membrane</keyword>
<keyword evidence="7 10" id="KW-0472">Membrane</keyword>
<evidence type="ECO:0000256" key="9">
    <source>
        <dbReference type="NCBIfam" id="TIGR01400"/>
    </source>
</evidence>
<dbReference type="PRINTS" id="PR00953">
    <property type="entry name" value="TYPE3IMRPROT"/>
</dbReference>
<dbReference type="Pfam" id="PF01311">
    <property type="entry name" value="Bac_export_1"/>
    <property type="match status" value="1"/>
</dbReference>